<organism evidence="1 2">
    <name type="scientific">Flavobacterium phage vB_FspM_immuto_2-6A</name>
    <dbReference type="NCBI Taxonomy" id="2801477"/>
    <lineage>
        <taxon>Viruses</taxon>
        <taxon>Duplodnaviria</taxon>
        <taxon>Heunggongvirae</taxon>
        <taxon>Uroviricota</taxon>
        <taxon>Caudoviricetes</taxon>
        <taxon>Immutovirus</taxon>
        <taxon>Immutovirus immuto</taxon>
    </lineage>
</organism>
<evidence type="ECO:0000313" key="2">
    <source>
        <dbReference type="Proteomes" id="UP000595566"/>
    </source>
</evidence>
<proteinExistence type="predicted"/>
<protein>
    <submittedName>
        <fullName evidence="1">Uncharacterized protein</fullName>
    </submittedName>
</protein>
<accession>A0A7T8IX90</accession>
<gene>
    <name evidence="1" type="ORF">immuto26A_185</name>
</gene>
<keyword evidence="2" id="KW-1185">Reference proteome</keyword>
<sequence length="191" mass="21963">MGESLLKKEFSSKDVNRARNLVNKDFSAKTVDGIGYSKAQVAYKEGDIWEESGRTWTIKNGIRQNITKLDSAKKALQVPLACPKCGGSMNYHLSHKMYKIHKMCFDCVIDYEAELRKAGLYESYEKNMMQGSLKAFARDVEQWVLDSLETTNTFVTEQGDIEDWNSNDSKFKEQLTSNLQEYLKHIRSHID</sequence>
<evidence type="ECO:0000313" key="1">
    <source>
        <dbReference type="EMBL" id="QQO91864.1"/>
    </source>
</evidence>
<dbReference type="Proteomes" id="UP000595566">
    <property type="component" value="Segment"/>
</dbReference>
<name>A0A7T8IX90_9CAUD</name>
<reference evidence="1 2" key="1">
    <citation type="submission" date="2020-12" db="EMBL/GenBank/DDBJ databases">
        <title>Dynamics of Baltic Sea phages driven by environmental changes.</title>
        <authorList>
            <person name="Hoetzinger M."/>
            <person name="Nilsson E."/>
            <person name="Holmfeldt K."/>
        </authorList>
    </citation>
    <scope>NUCLEOTIDE SEQUENCE [LARGE SCALE GENOMIC DNA]</scope>
</reference>
<dbReference type="EMBL" id="MW353175">
    <property type="protein sequence ID" value="QQO91864.1"/>
    <property type="molecule type" value="Genomic_DNA"/>
</dbReference>